<dbReference type="Pfam" id="PF17906">
    <property type="entry name" value="HTH_48"/>
    <property type="match status" value="1"/>
</dbReference>
<feature type="domain" description="Mos1 transposase HTH" evidence="1">
    <location>
        <begin position="24"/>
        <end position="63"/>
    </location>
</feature>
<sequence>MLNVMPSDHDLQTAIGNYLKKNACYHLKKNAAELHQMLVEAYGDNALSRAQCCRLFEKFHNGDFDGRNKERGRPAKKKFGRC</sequence>
<dbReference type="Proteomes" id="UP000887159">
    <property type="component" value="Unassembled WGS sequence"/>
</dbReference>
<dbReference type="InterPro" id="IPR041426">
    <property type="entry name" value="Mos1_HTH"/>
</dbReference>
<proteinExistence type="predicted"/>
<reference evidence="2" key="1">
    <citation type="submission" date="2020-08" db="EMBL/GenBank/DDBJ databases">
        <title>Multicomponent nature underlies the extraordinary mechanical properties of spider dragline silk.</title>
        <authorList>
            <person name="Kono N."/>
            <person name="Nakamura H."/>
            <person name="Mori M."/>
            <person name="Yoshida Y."/>
            <person name="Ohtoshi R."/>
            <person name="Malay A.D."/>
            <person name="Moran D.A.P."/>
            <person name="Tomita M."/>
            <person name="Numata K."/>
            <person name="Arakawa K."/>
        </authorList>
    </citation>
    <scope>NUCLEOTIDE SEQUENCE</scope>
</reference>
<dbReference type="AlphaFoldDB" id="A0A8X6SFJ4"/>
<protein>
    <recommendedName>
        <fullName evidence="1">Mos1 transposase HTH domain-containing protein</fullName>
    </recommendedName>
</protein>
<organism evidence="2 3">
    <name type="scientific">Trichonephila clavipes</name>
    <name type="common">Golden silk orbweaver</name>
    <name type="synonym">Nephila clavipes</name>
    <dbReference type="NCBI Taxonomy" id="2585209"/>
    <lineage>
        <taxon>Eukaryota</taxon>
        <taxon>Metazoa</taxon>
        <taxon>Ecdysozoa</taxon>
        <taxon>Arthropoda</taxon>
        <taxon>Chelicerata</taxon>
        <taxon>Arachnida</taxon>
        <taxon>Araneae</taxon>
        <taxon>Araneomorphae</taxon>
        <taxon>Entelegynae</taxon>
        <taxon>Araneoidea</taxon>
        <taxon>Nephilidae</taxon>
        <taxon>Trichonephila</taxon>
    </lineage>
</organism>
<evidence type="ECO:0000313" key="2">
    <source>
        <dbReference type="EMBL" id="GFY08292.1"/>
    </source>
</evidence>
<dbReference type="Gene3D" id="1.10.10.1450">
    <property type="match status" value="1"/>
</dbReference>
<accession>A0A8X6SFJ4</accession>
<dbReference type="EMBL" id="BMAU01021280">
    <property type="protein sequence ID" value="GFY08292.1"/>
    <property type="molecule type" value="Genomic_DNA"/>
</dbReference>
<keyword evidence="3" id="KW-1185">Reference proteome</keyword>
<evidence type="ECO:0000313" key="3">
    <source>
        <dbReference type="Proteomes" id="UP000887159"/>
    </source>
</evidence>
<gene>
    <name evidence="2" type="primary">NCL1_63365</name>
    <name evidence="2" type="ORF">TNCV_1356991</name>
</gene>
<comment type="caution">
    <text evidence="2">The sequence shown here is derived from an EMBL/GenBank/DDBJ whole genome shotgun (WGS) entry which is preliminary data.</text>
</comment>
<evidence type="ECO:0000259" key="1">
    <source>
        <dbReference type="Pfam" id="PF17906"/>
    </source>
</evidence>
<name>A0A8X6SFJ4_TRICX</name>